<dbReference type="SMART" id="SM00382">
    <property type="entry name" value="AAA"/>
    <property type="match status" value="1"/>
</dbReference>
<dbReference type="InterPro" id="IPR025943">
    <property type="entry name" value="Sigma_54_int_dom_ATP-bd_2"/>
</dbReference>
<dbReference type="Proteomes" id="UP001058120">
    <property type="component" value="Chromosome"/>
</dbReference>
<dbReference type="InterPro" id="IPR035965">
    <property type="entry name" value="PAS-like_dom_sf"/>
</dbReference>
<dbReference type="SUPFAM" id="SSF52540">
    <property type="entry name" value="P-loop containing nucleoside triphosphate hydrolases"/>
    <property type="match status" value="1"/>
</dbReference>
<dbReference type="InterPro" id="IPR000014">
    <property type="entry name" value="PAS"/>
</dbReference>
<keyword evidence="8" id="KW-1185">Reference proteome</keyword>
<evidence type="ECO:0000256" key="3">
    <source>
        <dbReference type="ARBA" id="ARBA00023015"/>
    </source>
</evidence>
<keyword evidence="4" id="KW-0804">Transcription</keyword>
<dbReference type="InterPro" id="IPR002078">
    <property type="entry name" value="Sigma_54_int"/>
</dbReference>
<evidence type="ECO:0000256" key="1">
    <source>
        <dbReference type="ARBA" id="ARBA00022741"/>
    </source>
</evidence>
<keyword evidence="2" id="KW-0067">ATP-binding</keyword>
<dbReference type="InterPro" id="IPR058031">
    <property type="entry name" value="AAA_lid_NorR"/>
</dbReference>
<dbReference type="InterPro" id="IPR025662">
    <property type="entry name" value="Sigma_54_int_dom_ATP-bd_1"/>
</dbReference>
<dbReference type="SUPFAM" id="SSF46689">
    <property type="entry name" value="Homeodomain-like"/>
    <property type="match status" value="1"/>
</dbReference>
<evidence type="ECO:0000256" key="2">
    <source>
        <dbReference type="ARBA" id="ARBA00022840"/>
    </source>
</evidence>
<evidence type="ECO:0000313" key="8">
    <source>
        <dbReference type="Proteomes" id="UP001058120"/>
    </source>
</evidence>
<dbReference type="SUPFAM" id="SSF55785">
    <property type="entry name" value="PYP-like sensor domain (PAS domain)"/>
    <property type="match status" value="1"/>
</dbReference>
<dbReference type="CDD" id="cd00009">
    <property type="entry name" value="AAA"/>
    <property type="match status" value="1"/>
</dbReference>
<keyword evidence="1" id="KW-0547">Nucleotide-binding</keyword>
<evidence type="ECO:0000259" key="6">
    <source>
        <dbReference type="PROSITE" id="PS50045"/>
    </source>
</evidence>
<protein>
    <submittedName>
        <fullName evidence="7">Sigma 54-interacting transcriptional regulator</fullName>
    </submittedName>
</protein>
<dbReference type="Gene3D" id="3.30.450.20">
    <property type="entry name" value="PAS domain"/>
    <property type="match status" value="2"/>
</dbReference>
<dbReference type="PANTHER" id="PTHR32071">
    <property type="entry name" value="TRANSCRIPTIONAL REGULATORY PROTEIN"/>
    <property type="match status" value="1"/>
</dbReference>
<dbReference type="Pfam" id="PF02954">
    <property type="entry name" value="HTH_8"/>
    <property type="match status" value="1"/>
</dbReference>
<dbReference type="CDD" id="cd00130">
    <property type="entry name" value="PAS"/>
    <property type="match status" value="1"/>
</dbReference>
<dbReference type="Pfam" id="PF25601">
    <property type="entry name" value="AAA_lid_14"/>
    <property type="match status" value="1"/>
</dbReference>
<dbReference type="Pfam" id="PF13426">
    <property type="entry name" value="PAS_9"/>
    <property type="match status" value="1"/>
</dbReference>
<organism evidence="7 8">
    <name type="scientific">Taurinivorans muris</name>
    <dbReference type="NCBI Taxonomy" id="2787751"/>
    <lineage>
        <taxon>Bacteria</taxon>
        <taxon>Pseudomonadati</taxon>
        <taxon>Thermodesulfobacteriota</taxon>
        <taxon>Desulfovibrionia</taxon>
        <taxon>Desulfovibrionales</taxon>
        <taxon>Desulfovibrionaceae</taxon>
        <taxon>Taurinivorans</taxon>
    </lineage>
</organism>
<dbReference type="InterPro" id="IPR003593">
    <property type="entry name" value="AAA+_ATPase"/>
</dbReference>
<evidence type="ECO:0000313" key="7">
    <source>
        <dbReference type="EMBL" id="UWX05474.1"/>
    </source>
</evidence>
<dbReference type="NCBIfam" id="TIGR00229">
    <property type="entry name" value="sensory_box"/>
    <property type="match status" value="1"/>
</dbReference>
<feature type="coiled-coil region" evidence="5">
    <location>
        <begin position="249"/>
        <end position="276"/>
    </location>
</feature>
<gene>
    <name evidence="7" type="ORF">JBF11_08490</name>
</gene>
<proteinExistence type="predicted"/>
<keyword evidence="5" id="KW-0175">Coiled coil</keyword>
<reference evidence="7" key="1">
    <citation type="submission" date="2020-12" db="EMBL/GenBank/DDBJ databases">
        <title>Taurinivorans muris gen. nov., sp. nov., fundamental and realized metabolic niche of a ubiquitous sulfidogenic bacterium in the murine intestine.</title>
        <authorList>
            <person name="Ye H."/>
            <person name="Hanson B.T."/>
            <person name="Loy A."/>
        </authorList>
    </citation>
    <scope>NUCLEOTIDE SEQUENCE</scope>
    <source>
        <strain evidence="7">LT0009</strain>
    </source>
</reference>
<dbReference type="PROSITE" id="PS00676">
    <property type="entry name" value="SIGMA54_INTERACT_2"/>
    <property type="match status" value="1"/>
</dbReference>
<dbReference type="Gene3D" id="3.40.50.300">
    <property type="entry name" value="P-loop containing nucleotide triphosphate hydrolases"/>
    <property type="match status" value="1"/>
</dbReference>
<dbReference type="Pfam" id="PF00158">
    <property type="entry name" value="Sigma54_activat"/>
    <property type="match status" value="1"/>
</dbReference>
<dbReference type="InterPro" id="IPR009057">
    <property type="entry name" value="Homeodomain-like_sf"/>
</dbReference>
<dbReference type="EMBL" id="CP065938">
    <property type="protein sequence ID" value="UWX05474.1"/>
    <property type="molecule type" value="Genomic_DNA"/>
</dbReference>
<dbReference type="InterPro" id="IPR002197">
    <property type="entry name" value="HTH_Fis"/>
</dbReference>
<dbReference type="PROSITE" id="PS00675">
    <property type="entry name" value="SIGMA54_INTERACT_1"/>
    <property type="match status" value="1"/>
</dbReference>
<evidence type="ECO:0000256" key="5">
    <source>
        <dbReference type="SAM" id="Coils"/>
    </source>
</evidence>
<sequence length="582" mass="67071">MSFAENFFYFSQQFAGFAINLKHEVTWWNKVNEKLTGVSEKDVLHTDNYWKIFYHTQKVLPVDLLLMEDTDREKEFPSLNFFGDICYGFLKIEKNINDKSLLWVIASKVFDGNRQLIGAIMSFQLISLRHLYWNSPLLGELIMRFPLPIAIILNGHITLANKLYAALLGCASPKEIAGKPVETFIHSLDRKKYRELSKNNYQNIVSEKEYDWKYSVQNSIRYVTEIPTVFKKEDDTLLVSTFIDKTEEIQKEKQLMEEKEELLAANKNLIKLLREKDGFFISQSPKMKNVIEKALRLAKSEINVVILGETGTGKSLLAKIIHEAGTRKDKPFIAVNCAAIPETLMESAFFGYVKGAFTNAHSASRGFLEAAHEGTLFLDEVAELSPAMQAKLLHAVENKLFTPLGSTVQKACDVRIISATHRNLNQMLQEKKLREDFFYRICVVDLYLPALRERKEDIPLLIGFFLKRFSGTDTPPRIPERVFAQMMDAPWAGNIRELQNAILRFIATGELQEMQEMRQVSIKEEFFAKEDMLFDLELCKTETERRCLEHALKCAKGNKSRAAKLMNMNIRTFHRYCAKHNI</sequence>
<accession>A0ABY5XZY2</accession>
<dbReference type="InterPro" id="IPR027417">
    <property type="entry name" value="P-loop_NTPase"/>
</dbReference>
<name>A0ABY5XZY2_9BACT</name>
<feature type="domain" description="Sigma-54 factor interaction" evidence="6">
    <location>
        <begin position="280"/>
        <end position="507"/>
    </location>
</feature>
<keyword evidence="3" id="KW-0805">Transcription regulation</keyword>
<dbReference type="PROSITE" id="PS50045">
    <property type="entry name" value="SIGMA54_INTERACT_4"/>
    <property type="match status" value="1"/>
</dbReference>
<dbReference type="Gene3D" id="1.10.10.60">
    <property type="entry name" value="Homeodomain-like"/>
    <property type="match status" value="1"/>
</dbReference>
<dbReference type="RefSeq" id="WP_334315054.1">
    <property type="nucleotide sequence ID" value="NZ_CP065938.1"/>
</dbReference>
<dbReference type="Gene3D" id="1.10.8.60">
    <property type="match status" value="1"/>
</dbReference>
<evidence type="ECO:0000256" key="4">
    <source>
        <dbReference type="ARBA" id="ARBA00023163"/>
    </source>
</evidence>